<evidence type="ECO:0000256" key="3">
    <source>
        <dbReference type="ARBA" id="ARBA00012328"/>
    </source>
</evidence>
<evidence type="ECO:0000256" key="2">
    <source>
        <dbReference type="ARBA" id="ARBA00005528"/>
    </source>
</evidence>
<dbReference type="AlphaFoldDB" id="A0ABD3N2R5"/>
<dbReference type="GO" id="GO:0032259">
    <property type="term" value="P:methylation"/>
    <property type="evidence" value="ECO:0007669"/>
    <property type="project" value="UniProtKB-KW"/>
</dbReference>
<dbReference type="SUPFAM" id="SSF75217">
    <property type="entry name" value="alpha/beta knot"/>
    <property type="match status" value="1"/>
</dbReference>
<keyword evidence="4" id="KW-0963">Cytoplasm</keyword>
<evidence type="ECO:0000256" key="12">
    <source>
        <dbReference type="SAM" id="SignalP"/>
    </source>
</evidence>
<keyword evidence="8" id="KW-0949">S-adenosyl-L-methionine</keyword>
<dbReference type="GO" id="GO:0006364">
    <property type="term" value="P:rRNA processing"/>
    <property type="evidence" value="ECO:0007669"/>
    <property type="project" value="UniProtKB-KW"/>
</dbReference>
<dbReference type="InterPro" id="IPR011990">
    <property type="entry name" value="TPR-like_helical_dom_sf"/>
</dbReference>
<dbReference type="InterPro" id="IPR029028">
    <property type="entry name" value="Alpha/beta_knot_MTases"/>
</dbReference>
<dbReference type="SMART" id="SM00028">
    <property type="entry name" value="TPR"/>
    <property type="match status" value="3"/>
</dbReference>
<dbReference type="Pfam" id="PF04452">
    <property type="entry name" value="Methyltrans_RNA"/>
    <property type="match status" value="1"/>
</dbReference>
<dbReference type="PANTHER" id="PTHR30027:SF3">
    <property type="entry name" value="16S RRNA (URACIL(1498)-N(3))-METHYLTRANSFERASE"/>
    <property type="match status" value="1"/>
</dbReference>
<evidence type="ECO:0000256" key="11">
    <source>
        <dbReference type="SAM" id="MobiDB-lite"/>
    </source>
</evidence>
<dbReference type="InterPro" id="IPR019734">
    <property type="entry name" value="TPR_rpt"/>
</dbReference>
<reference evidence="14 15" key="1">
    <citation type="submission" date="2024-10" db="EMBL/GenBank/DDBJ databases">
        <title>Updated reference genomes for cyclostephanoid diatoms.</title>
        <authorList>
            <person name="Roberts W.R."/>
            <person name="Alverson A.J."/>
        </authorList>
    </citation>
    <scope>NUCLEOTIDE SEQUENCE [LARGE SCALE GENOMIC DNA]</scope>
    <source>
        <strain evidence="14 15">AJA010-31</strain>
    </source>
</reference>
<evidence type="ECO:0000259" key="13">
    <source>
        <dbReference type="Pfam" id="PF04452"/>
    </source>
</evidence>
<dbReference type="EC" id="2.1.1.193" evidence="3"/>
<feature type="domain" description="Ribosomal RNA small subunit methyltransferase E methyltransferase" evidence="13">
    <location>
        <begin position="186"/>
        <end position="377"/>
    </location>
</feature>
<comment type="function">
    <text evidence="9">Specifically methylates the N3 position of the uracil ring of uridine 1498 (m3U1498) in 16S rRNA. Acts on the fully assembled 30S ribosomal subunit.</text>
</comment>
<comment type="similarity">
    <text evidence="2">Belongs to the RNA methyltransferase RsmE family.</text>
</comment>
<evidence type="ECO:0000256" key="4">
    <source>
        <dbReference type="ARBA" id="ARBA00022490"/>
    </source>
</evidence>
<keyword evidence="12" id="KW-0732">Signal</keyword>
<dbReference type="Gene3D" id="1.25.40.10">
    <property type="entry name" value="Tetratricopeptide repeat domain"/>
    <property type="match status" value="1"/>
</dbReference>
<dbReference type="Gene3D" id="3.40.1280.10">
    <property type="match status" value="1"/>
</dbReference>
<dbReference type="InterPro" id="IPR029026">
    <property type="entry name" value="tRNA_m1G_MTases_N"/>
</dbReference>
<evidence type="ECO:0000256" key="7">
    <source>
        <dbReference type="ARBA" id="ARBA00022679"/>
    </source>
</evidence>
<evidence type="ECO:0000256" key="9">
    <source>
        <dbReference type="ARBA" id="ARBA00025699"/>
    </source>
</evidence>
<feature type="compositionally biased region" description="Low complexity" evidence="11">
    <location>
        <begin position="172"/>
        <end position="184"/>
    </location>
</feature>
<dbReference type="Proteomes" id="UP001530400">
    <property type="component" value="Unassembled WGS sequence"/>
</dbReference>
<dbReference type="InterPro" id="IPR006700">
    <property type="entry name" value="RsmE"/>
</dbReference>
<feature type="region of interest" description="Disordered" evidence="11">
    <location>
        <begin position="967"/>
        <end position="992"/>
    </location>
</feature>
<protein>
    <recommendedName>
        <fullName evidence="3">16S rRNA (uracil(1498)-N(3))-methyltransferase</fullName>
        <ecNumber evidence="3">2.1.1.193</ecNumber>
    </recommendedName>
</protein>
<comment type="subcellular location">
    <subcellularLocation>
        <location evidence="1">Cytoplasm</location>
    </subcellularLocation>
</comment>
<keyword evidence="5" id="KW-0698">rRNA processing</keyword>
<keyword evidence="7" id="KW-0808">Transferase</keyword>
<name>A0ABD3N2R5_9STRA</name>
<evidence type="ECO:0000256" key="10">
    <source>
        <dbReference type="ARBA" id="ARBA00047944"/>
    </source>
</evidence>
<dbReference type="SUPFAM" id="SSF48452">
    <property type="entry name" value="TPR-like"/>
    <property type="match status" value="1"/>
</dbReference>
<dbReference type="GO" id="GO:0008168">
    <property type="term" value="F:methyltransferase activity"/>
    <property type="evidence" value="ECO:0007669"/>
    <property type="project" value="UniProtKB-KW"/>
</dbReference>
<evidence type="ECO:0000256" key="8">
    <source>
        <dbReference type="ARBA" id="ARBA00022691"/>
    </source>
</evidence>
<keyword evidence="15" id="KW-1185">Reference proteome</keyword>
<dbReference type="GO" id="GO:0005737">
    <property type="term" value="C:cytoplasm"/>
    <property type="evidence" value="ECO:0007669"/>
    <property type="project" value="UniProtKB-SubCell"/>
</dbReference>
<dbReference type="EMBL" id="JALLPJ020001311">
    <property type="protein sequence ID" value="KAL3770420.1"/>
    <property type="molecule type" value="Genomic_DNA"/>
</dbReference>
<evidence type="ECO:0000256" key="5">
    <source>
        <dbReference type="ARBA" id="ARBA00022552"/>
    </source>
</evidence>
<accession>A0ABD3N2R5</accession>
<feature type="signal peptide" evidence="12">
    <location>
        <begin position="1"/>
        <end position="20"/>
    </location>
</feature>
<keyword evidence="6" id="KW-0489">Methyltransferase</keyword>
<proteinExistence type="inferred from homology"/>
<dbReference type="CDD" id="cd18084">
    <property type="entry name" value="RsmE-like"/>
    <property type="match status" value="1"/>
</dbReference>
<comment type="catalytic activity">
    <reaction evidence="10">
        <text>uridine(1498) in 16S rRNA + S-adenosyl-L-methionine = N(3)-methyluridine(1498) in 16S rRNA + S-adenosyl-L-homocysteine + H(+)</text>
        <dbReference type="Rhea" id="RHEA:42920"/>
        <dbReference type="Rhea" id="RHEA-COMP:10283"/>
        <dbReference type="Rhea" id="RHEA-COMP:10284"/>
        <dbReference type="ChEBI" id="CHEBI:15378"/>
        <dbReference type="ChEBI" id="CHEBI:57856"/>
        <dbReference type="ChEBI" id="CHEBI:59789"/>
        <dbReference type="ChEBI" id="CHEBI:65315"/>
        <dbReference type="ChEBI" id="CHEBI:74502"/>
        <dbReference type="EC" id="2.1.1.193"/>
    </reaction>
</comment>
<dbReference type="InterPro" id="IPR046886">
    <property type="entry name" value="RsmE_MTase_dom"/>
</dbReference>
<comment type="caution">
    <text evidence="14">The sequence shown here is derived from an EMBL/GenBank/DDBJ whole genome shotgun (WGS) entry which is preliminary data.</text>
</comment>
<evidence type="ECO:0000256" key="1">
    <source>
        <dbReference type="ARBA" id="ARBA00004496"/>
    </source>
</evidence>
<evidence type="ECO:0000313" key="14">
    <source>
        <dbReference type="EMBL" id="KAL3770420.1"/>
    </source>
</evidence>
<gene>
    <name evidence="14" type="ORF">ACHAWO_009500</name>
</gene>
<organism evidence="14 15">
    <name type="scientific">Cyclotella atomus</name>
    <dbReference type="NCBI Taxonomy" id="382360"/>
    <lineage>
        <taxon>Eukaryota</taxon>
        <taxon>Sar</taxon>
        <taxon>Stramenopiles</taxon>
        <taxon>Ochrophyta</taxon>
        <taxon>Bacillariophyta</taxon>
        <taxon>Coscinodiscophyceae</taxon>
        <taxon>Thalassiosirophycidae</taxon>
        <taxon>Stephanodiscales</taxon>
        <taxon>Stephanodiscaceae</taxon>
        <taxon>Cyclotella</taxon>
    </lineage>
</organism>
<feature type="region of interest" description="Disordered" evidence="11">
    <location>
        <begin position="133"/>
        <end position="184"/>
    </location>
</feature>
<dbReference type="PANTHER" id="PTHR30027">
    <property type="entry name" value="RIBOSOMAL RNA SMALL SUBUNIT METHYLTRANSFERASE E"/>
    <property type="match status" value="1"/>
</dbReference>
<evidence type="ECO:0000256" key="6">
    <source>
        <dbReference type="ARBA" id="ARBA00022603"/>
    </source>
</evidence>
<sequence>MAKPTHLVLFLMLHRATSLAQTGNVALRALRGRRFHSNSKVRYGYPHKSQALYLNRILFDASEIDSENNADDGTPWMATVTLPKSDYRTIHVAKILGLKSGDVVRAGSVIHDADAESTSSSHHMQGLLTDEATVQWLPEGKTKKDEPTKNGEPPGSLRLCIPHPPKTTVHQSPSTTSESSSNKNNSQLPVALLLAVPRPLQLQRILPMISQCGVSTLILTHAAKVPKDYFGSHLFRKPDIMRDLLIEGLTLSGMDLQLPKVLVSKRPLREFLSDETMLESMFPKEEWVRVIAHPERKIGMDEGHESVGDIVVRMTDLEFPMERDGRRRQILIAIGPEGGWEEPNELDLFAQHGFQKVTLGSRVLRSDVAVVSLLALANESTTLEEGEHDVSDEIEVNTLLINELTTLAMFHKEQLDYSANVDNDINIIAKEHYDRALGSLLACEYYHVTTWKLLKEEHIHPDPQDDNLPPFVYERHAITLGAFGVALYLSDLYDAYYVIYNNPAMDGHQEWNEEQSNDLMREGYSSSYRYLLSCEYWCIESQRLLDSIDLDRTAKYSSSGHERQEQIYKEQMKRQHQLHVHTTQQSCASANVRLGTLLLTMYAAGFTLNSEEMLSYNPFAQTILLQDSGYALNDETDGQLSEQIVNSIKSDQQRLLHSVVEKIQTSVEMFNGMESSKSNDFNNDDYGDNRINLADSHHHLGVARQYLGDYAAAISEWRTSLLLYRELFDEYKSSEDIDVVALLEDVVQSLVTTSQQCGDALLTLGHYDEAKEMYRLNLKLRQWSDGAALNDELRDENHYEEWNNPQYYGDLPAYATKNIDDSINEHKAMLDEYYKNLMNNPDGSYHEVTFDEDGSQASSVATSDKIYEGSLRSVIGSLYLAKNNVREARDELELAVGLLRKGIRDEEAGIFDSPARDINGNEMSLPLYLADALLNLSYAQAGMRQWQASMTSFEDALDIYSKELPEGEAPFDHKKQNAARSRDPAQQRDGMLEKLRKKLTIQVENYNLNRNNSTENDMDDEL</sequence>
<feature type="chain" id="PRO_5044836521" description="16S rRNA (uracil(1498)-N(3))-methyltransferase" evidence="12">
    <location>
        <begin position="21"/>
        <end position="1022"/>
    </location>
</feature>
<evidence type="ECO:0000313" key="15">
    <source>
        <dbReference type="Proteomes" id="UP001530400"/>
    </source>
</evidence>
<feature type="compositionally biased region" description="Basic and acidic residues" evidence="11">
    <location>
        <begin position="140"/>
        <end position="149"/>
    </location>
</feature>